<feature type="transmembrane region" description="Helical" evidence="6">
    <location>
        <begin position="283"/>
        <end position="303"/>
    </location>
</feature>
<reference evidence="7 8" key="1">
    <citation type="journal article" date="2018" name="Front. Microbiol.">
        <title>Genome-Wide Analysis of Corynespora cassiicola Leaf Fall Disease Putative Effectors.</title>
        <authorList>
            <person name="Lopez D."/>
            <person name="Ribeiro S."/>
            <person name="Label P."/>
            <person name="Fumanal B."/>
            <person name="Venisse J.S."/>
            <person name="Kohler A."/>
            <person name="de Oliveira R.R."/>
            <person name="Labutti K."/>
            <person name="Lipzen A."/>
            <person name="Lail K."/>
            <person name="Bauer D."/>
            <person name="Ohm R.A."/>
            <person name="Barry K.W."/>
            <person name="Spatafora J."/>
            <person name="Grigoriev I.V."/>
            <person name="Martin F.M."/>
            <person name="Pujade-Renaud V."/>
        </authorList>
    </citation>
    <scope>NUCLEOTIDE SEQUENCE [LARGE SCALE GENOMIC DNA]</scope>
    <source>
        <strain evidence="7 8">Philippines</strain>
    </source>
</reference>
<keyword evidence="3 6" id="KW-1133">Transmembrane helix</keyword>
<name>A0A2T2P3M2_CORCC</name>
<dbReference type="OrthoDB" id="5348404at2759"/>
<feature type="transmembrane region" description="Helical" evidence="6">
    <location>
        <begin position="48"/>
        <end position="72"/>
    </location>
</feature>
<comment type="subcellular location">
    <subcellularLocation>
        <location evidence="1">Membrane</location>
        <topology evidence="1">Multi-pass membrane protein</topology>
    </subcellularLocation>
</comment>
<evidence type="ECO:0000256" key="4">
    <source>
        <dbReference type="ARBA" id="ARBA00023136"/>
    </source>
</evidence>
<evidence type="ECO:0000313" key="8">
    <source>
        <dbReference type="Proteomes" id="UP000240883"/>
    </source>
</evidence>
<keyword evidence="2 6" id="KW-0812">Transmembrane</keyword>
<feature type="transmembrane region" description="Helical" evidence="6">
    <location>
        <begin position="238"/>
        <end position="263"/>
    </location>
</feature>
<dbReference type="Proteomes" id="UP000240883">
    <property type="component" value="Unassembled WGS sequence"/>
</dbReference>
<accession>A0A2T2P3M2</accession>
<feature type="compositionally biased region" description="Basic and acidic residues" evidence="5">
    <location>
        <begin position="383"/>
        <end position="394"/>
    </location>
</feature>
<dbReference type="GO" id="GO:0016020">
    <property type="term" value="C:membrane"/>
    <property type="evidence" value="ECO:0007669"/>
    <property type="project" value="UniProtKB-SubCell"/>
</dbReference>
<dbReference type="EMBL" id="KZ678130">
    <property type="protein sequence ID" value="PSN72265.1"/>
    <property type="molecule type" value="Genomic_DNA"/>
</dbReference>
<dbReference type="SMART" id="SM01417">
    <property type="entry name" value="Solute_trans_a"/>
    <property type="match status" value="1"/>
</dbReference>
<feature type="transmembrane region" description="Helical" evidence="6">
    <location>
        <begin position="84"/>
        <end position="103"/>
    </location>
</feature>
<feature type="transmembrane region" description="Helical" evidence="6">
    <location>
        <begin position="115"/>
        <end position="135"/>
    </location>
</feature>
<evidence type="ECO:0000256" key="1">
    <source>
        <dbReference type="ARBA" id="ARBA00004141"/>
    </source>
</evidence>
<feature type="transmembrane region" description="Helical" evidence="6">
    <location>
        <begin position="166"/>
        <end position="193"/>
    </location>
</feature>
<protein>
    <recommendedName>
        <fullName evidence="9">DUF300-domain-containing protein</fullName>
    </recommendedName>
</protein>
<organism evidence="7 8">
    <name type="scientific">Corynespora cassiicola Philippines</name>
    <dbReference type="NCBI Taxonomy" id="1448308"/>
    <lineage>
        <taxon>Eukaryota</taxon>
        <taxon>Fungi</taxon>
        <taxon>Dikarya</taxon>
        <taxon>Ascomycota</taxon>
        <taxon>Pezizomycotina</taxon>
        <taxon>Dothideomycetes</taxon>
        <taxon>Pleosporomycetidae</taxon>
        <taxon>Pleosporales</taxon>
        <taxon>Corynesporascaceae</taxon>
        <taxon>Corynespora</taxon>
    </lineage>
</organism>
<evidence type="ECO:0000313" key="7">
    <source>
        <dbReference type="EMBL" id="PSN72265.1"/>
    </source>
</evidence>
<dbReference type="InterPro" id="IPR005178">
    <property type="entry name" value="Ostalpha/TMEM184C"/>
</dbReference>
<dbReference type="Pfam" id="PF03619">
    <property type="entry name" value="Solute_trans_a"/>
    <property type="match status" value="1"/>
</dbReference>
<dbReference type="AlphaFoldDB" id="A0A2T2P3M2"/>
<sequence>MEALSLVARKLFDKGDDSNDDSDNVCPPENTGGPEIVPIFGDMTFHSFAGILSGACAIFSSLIIIFVILRHATCYTNPVQQRQVLRVLLLVPWVSLFSFLIVWQEEAGEYLIESLDFGCAIALSAFLLLLCDYILSHPDGFDELFGQGAWTRGQFAGDSPQWFKRVWYLVLQFIPTSLIIWVATCITLAAGVYCKTSNSTHFAHIWITVFKFLVTGVAIAAVLRFYGRLKPQLKEHNVFLKLMSFKGIIGLNALQIFIINLLVTHETIKPTSHLSYRDLQTALPSLLLACEMPIFAILLFFAFPVAPYQNNGRAPAHGPLVALWHAFNVSDIFSAFLRGPMRLVREQQRGLIRQDSVKLGMGGGSSIGGGGAPPPPYPQQEQGVERRYDDPRMV</sequence>
<keyword evidence="8" id="KW-1185">Reference proteome</keyword>
<dbReference type="STRING" id="1448308.A0A2T2P3M2"/>
<evidence type="ECO:0000256" key="2">
    <source>
        <dbReference type="ARBA" id="ARBA00022692"/>
    </source>
</evidence>
<feature type="region of interest" description="Disordered" evidence="5">
    <location>
        <begin position="363"/>
        <end position="394"/>
    </location>
</feature>
<evidence type="ECO:0000256" key="5">
    <source>
        <dbReference type="SAM" id="MobiDB-lite"/>
    </source>
</evidence>
<evidence type="ECO:0000256" key="3">
    <source>
        <dbReference type="ARBA" id="ARBA00022989"/>
    </source>
</evidence>
<dbReference type="PANTHER" id="PTHR23423">
    <property type="entry name" value="ORGANIC SOLUTE TRANSPORTER-RELATED"/>
    <property type="match status" value="1"/>
</dbReference>
<gene>
    <name evidence="7" type="ORF">BS50DRAFT_569796</name>
</gene>
<evidence type="ECO:0008006" key="9">
    <source>
        <dbReference type="Google" id="ProtNLM"/>
    </source>
</evidence>
<evidence type="ECO:0000256" key="6">
    <source>
        <dbReference type="SAM" id="Phobius"/>
    </source>
</evidence>
<proteinExistence type="predicted"/>
<keyword evidence="4 6" id="KW-0472">Membrane</keyword>
<feature type="transmembrane region" description="Helical" evidence="6">
    <location>
        <begin position="205"/>
        <end position="226"/>
    </location>
</feature>